<dbReference type="STRING" id="1794912.AXX12_06090"/>
<dbReference type="InterPro" id="IPR036388">
    <property type="entry name" value="WH-like_DNA-bd_sf"/>
</dbReference>
<protein>
    <submittedName>
        <fullName evidence="2">MBL fold metallo-hydrolase</fullName>
    </submittedName>
</protein>
<keyword evidence="2" id="KW-0378">Hydrolase</keyword>
<feature type="domain" description="Metallo-beta-lactamase" evidence="1">
    <location>
        <begin position="23"/>
        <end position="230"/>
    </location>
</feature>
<dbReference type="GO" id="GO:0016787">
    <property type="term" value="F:hydrolase activity"/>
    <property type="evidence" value="ECO:0007669"/>
    <property type="project" value="UniProtKB-KW"/>
</dbReference>
<gene>
    <name evidence="2" type="ORF">AXX12_06090</name>
</gene>
<dbReference type="Gene3D" id="1.10.10.10">
    <property type="entry name" value="Winged helix-like DNA-binding domain superfamily/Winged helix DNA-binding domain"/>
    <property type="match status" value="1"/>
</dbReference>
<dbReference type="AlphaFoldDB" id="A0A154BQ26"/>
<dbReference type="SMART" id="SM00849">
    <property type="entry name" value="Lactamase_B"/>
    <property type="match status" value="1"/>
</dbReference>
<dbReference type="Proteomes" id="UP000076268">
    <property type="component" value="Unassembled WGS sequence"/>
</dbReference>
<proteinExistence type="predicted"/>
<evidence type="ECO:0000259" key="1">
    <source>
        <dbReference type="SMART" id="SM00849"/>
    </source>
</evidence>
<accession>A0A154BQ26</accession>
<name>A0A154BQ26_ANASB</name>
<evidence type="ECO:0000313" key="3">
    <source>
        <dbReference type="Proteomes" id="UP000076268"/>
    </source>
</evidence>
<sequence>MVDEIVTGIYRIEVPLPKNPLKYINSYLVRGTERCLLVDTGLNRPECLEALRNGLAELNVDMNQTDIFITHMHADHSGLVGVLKNTGNRAYASALDGNVINHFGREHWDRLATCAKHQGFDPDLLETAITRHPGFRGGNKDMIDFHFVSDGDVLEYGDFQFSCIAAPGHTAGHICLYEPNQRILFAGDNILNDITPNITAWAEHENPLAEYHASLDKLEKLAIDLVLPAHRTQIADWRARVAELKHHHELRLAEVETILRQGEFSAYQVAARMSWDIRCNSFDEFPVPQKWFATGEAIAHIRYLEEAGRVRRTVNDPIAFFKAV</sequence>
<organism evidence="2 3">
    <name type="scientific">Anaerosporomusa subterranea</name>
    <dbReference type="NCBI Taxonomy" id="1794912"/>
    <lineage>
        <taxon>Bacteria</taxon>
        <taxon>Bacillati</taxon>
        <taxon>Bacillota</taxon>
        <taxon>Negativicutes</taxon>
        <taxon>Acetonemataceae</taxon>
        <taxon>Anaerosporomusa</taxon>
    </lineage>
</organism>
<keyword evidence="3" id="KW-1185">Reference proteome</keyword>
<evidence type="ECO:0000313" key="2">
    <source>
        <dbReference type="EMBL" id="KYZ76009.1"/>
    </source>
</evidence>
<dbReference type="PANTHER" id="PTHR23131:SF4">
    <property type="entry name" value="METALLO-BETA-LACTAMASE SUPERFAMILY POTEIN"/>
    <property type="match status" value="1"/>
</dbReference>
<dbReference type="CDD" id="cd07725">
    <property type="entry name" value="TTHA1429-like_MBL-fold"/>
    <property type="match status" value="1"/>
</dbReference>
<dbReference type="InterPro" id="IPR001279">
    <property type="entry name" value="Metallo-B-lactamas"/>
</dbReference>
<reference evidence="2 3" key="1">
    <citation type="submission" date="2016-02" db="EMBL/GenBank/DDBJ databases">
        <title>Anaerosporomusa subterraneum gen. nov., sp. nov., a spore-forming obligate anaerobe isolated from saprolite.</title>
        <authorList>
            <person name="Choi J.K."/>
            <person name="Shah M."/>
            <person name="Yee N."/>
        </authorList>
    </citation>
    <scope>NUCLEOTIDE SEQUENCE [LARGE SCALE GENOMIC DNA]</scope>
    <source>
        <strain evidence="2 3">RU4</strain>
    </source>
</reference>
<dbReference type="Pfam" id="PF00753">
    <property type="entry name" value="Lactamase_B"/>
    <property type="match status" value="1"/>
</dbReference>
<dbReference type="OrthoDB" id="9761531at2"/>
<dbReference type="EMBL" id="LSGP01000017">
    <property type="protein sequence ID" value="KYZ76009.1"/>
    <property type="molecule type" value="Genomic_DNA"/>
</dbReference>
<comment type="caution">
    <text evidence="2">The sequence shown here is derived from an EMBL/GenBank/DDBJ whole genome shotgun (WGS) entry which is preliminary data.</text>
</comment>
<dbReference type="RefSeq" id="WP_066240703.1">
    <property type="nucleotide sequence ID" value="NZ_LSGP01000017.1"/>
</dbReference>
<dbReference type="SUPFAM" id="SSF56281">
    <property type="entry name" value="Metallo-hydrolase/oxidoreductase"/>
    <property type="match status" value="1"/>
</dbReference>
<dbReference type="Gene3D" id="3.60.15.10">
    <property type="entry name" value="Ribonuclease Z/Hydroxyacylglutathione hydrolase-like"/>
    <property type="match status" value="1"/>
</dbReference>
<dbReference type="InterPro" id="IPR036866">
    <property type="entry name" value="RibonucZ/Hydroxyglut_hydro"/>
</dbReference>
<dbReference type="InterPro" id="IPR050662">
    <property type="entry name" value="Sec-metab_biosynth-thioest"/>
</dbReference>
<dbReference type="PANTHER" id="PTHR23131">
    <property type="entry name" value="ENDORIBONUCLEASE LACTB2"/>
    <property type="match status" value="1"/>
</dbReference>